<sequence length="265" mass="28188">MADGDDTQVLPAGDAGQGTEPGAGEGTETELGAGGDDDIGAGEGTPPPPPPPPTPEEIEERAFQRTASWMGRREKELSDTILRNVTQVLDSRLSQMHPAALPPGTDPATMLENPDAWARTVVPKILDEVVSQRTRADQSYMSDFIRHAGTIMDGDSLFSGEEGKKLGSEVVAEIQKNIGNLDRRFPAEDAARLVIANSALSVVRQRSFARQNALAGNRPATGIGTIKAPGAPAAGKPAPIKLDDMAKKVANWFGNTEEEVRNFLK</sequence>
<organism evidence="2">
    <name type="scientific">viral metagenome</name>
    <dbReference type="NCBI Taxonomy" id="1070528"/>
    <lineage>
        <taxon>unclassified sequences</taxon>
        <taxon>metagenomes</taxon>
        <taxon>organismal metagenomes</taxon>
    </lineage>
</organism>
<feature type="compositionally biased region" description="Gly residues" evidence="1">
    <location>
        <begin position="15"/>
        <end position="25"/>
    </location>
</feature>
<feature type="region of interest" description="Disordered" evidence="1">
    <location>
        <begin position="1"/>
        <end position="57"/>
    </location>
</feature>
<name>A0A6M3KBN0_9ZZZZ</name>
<feature type="compositionally biased region" description="Pro residues" evidence="1">
    <location>
        <begin position="45"/>
        <end position="55"/>
    </location>
</feature>
<dbReference type="EMBL" id="MT142619">
    <property type="protein sequence ID" value="QJA86172.1"/>
    <property type="molecule type" value="Genomic_DNA"/>
</dbReference>
<protein>
    <submittedName>
        <fullName evidence="2">Uncharacterized protein</fullName>
    </submittedName>
</protein>
<evidence type="ECO:0000313" key="3">
    <source>
        <dbReference type="EMBL" id="QJA86172.1"/>
    </source>
</evidence>
<accession>A0A6M3KBN0</accession>
<dbReference type="EMBL" id="MT142364">
    <property type="protein sequence ID" value="QJA79035.1"/>
    <property type="molecule type" value="Genomic_DNA"/>
</dbReference>
<evidence type="ECO:0000256" key="1">
    <source>
        <dbReference type="SAM" id="MobiDB-lite"/>
    </source>
</evidence>
<proteinExistence type="predicted"/>
<evidence type="ECO:0000313" key="2">
    <source>
        <dbReference type="EMBL" id="QJA79035.1"/>
    </source>
</evidence>
<reference evidence="2" key="1">
    <citation type="submission" date="2020-03" db="EMBL/GenBank/DDBJ databases">
        <title>The deep terrestrial virosphere.</title>
        <authorList>
            <person name="Holmfeldt K."/>
            <person name="Nilsson E."/>
            <person name="Simone D."/>
            <person name="Lopez-Fernandez M."/>
            <person name="Wu X."/>
            <person name="de Brujin I."/>
            <person name="Lundin D."/>
            <person name="Andersson A."/>
            <person name="Bertilsson S."/>
            <person name="Dopson M."/>
        </authorList>
    </citation>
    <scope>NUCLEOTIDE SEQUENCE</scope>
    <source>
        <strain evidence="2">MM415A00950</strain>
        <strain evidence="3">MM415B02122</strain>
    </source>
</reference>
<dbReference type="AlphaFoldDB" id="A0A6M3KBN0"/>
<gene>
    <name evidence="2" type="ORF">MM415A00950_0009</name>
    <name evidence="3" type="ORF">MM415B02122_0012</name>
</gene>